<accession>A0A916UMS6</accession>
<dbReference type="InterPro" id="IPR043519">
    <property type="entry name" value="NT_sf"/>
</dbReference>
<dbReference type="Gene3D" id="3.30.460.40">
    <property type="match status" value="1"/>
</dbReference>
<dbReference type="Proteomes" id="UP000637423">
    <property type="component" value="Unassembled WGS sequence"/>
</dbReference>
<evidence type="ECO:0000313" key="3">
    <source>
        <dbReference type="Proteomes" id="UP000637423"/>
    </source>
</evidence>
<keyword evidence="1" id="KW-1133">Transmembrane helix</keyword>
<reference evidence="2" key="2">
    <citation type="submission" date="2020-09" db="EMBL/GenBank/DDBJ databases">
        <authorList>
            <person name="Sun Q."/>
            <person name="Zhou Y."/>
        </authorList>
    </citation>
    <scope>NUCLEOTIDE SEQUENCE</scope>
    <source>
        <strain evidence="2">CGMCC 1.10998</strain>
    </source>
</reference>
<sequence length="171" mass="19078">MDMGWILMNRIGDSLFHVESNKQLILSFVDIGVEFIVIGGLAVAWYCEERQADDMDLLVSASVENSLKISQALSSLNMHDYQEDSFAKLGLQVVIKKRFYAELLTPLKIGPTYAEIAVDAIDAKLFGIPVRLASASCLIKLKKLAVIADDSQKDKHLKDIKCLESFVERDV</sequence>
<proteinExistence type="predicted"/>
<reference evidence="2" key="1">
    <citation type="journal article" date="2014" name="Int. J. Syst. Evol. Microbiol.">
        <title>Complete genome sequence of Corynebacterium casei LMG S-19264T (=DSM 44701T), isolated from a smear-ripened cheese.</title>
        <authorList>
            <consortium name="US DOE Joint Genome Institute (JGI-PGF)"/>
            <person name="Walter F."/>
            <person name="Albersmeier A."/>
            <person name="Kalinowski J."/>
            <person name="Ruckert C."/>
        </authorList>
    </citation>
    <scope>NUCLEOTIDE SEQUENCE</scope>
    <source>
        <strain evidence="2">CGMCC 1.10998</strain>
    </source>
</reference>
<keyword evidence="3" id="KW-1185">Reference proteome</keyword>
<dbReference type="EMBL" id="BMED01000002">
    <property type="protein sequence ID" value="GGC79206.1"/>
    <property type="molecule type" value="Genomic_DNA"/>
</dbReference>
<comment type="caution">
    <text evidence="2">The sequence shown here is derived from an EMBL/GenBank/DDBJ whole genome shotgun (WGS) entry which is preliminary data.</text>
</comment>
<organism evidence="2 3">
    <name type="scientific">Undibacterium terreum</name>
    <dbReference type="NCBI Taxonomy" id="1224302"/>
    <lineage>
        <taxon>Bacteria</taxon>
        <taxon>Pseudomonadati</taxon>
        <taxon>Pseudomonadota</taxon>
        <taxon>Betaproteobacteria</taxon>
        <taxon>Burkholderiales</taxon>
        <taxon>Oxalobacteraceae</taxon>
        <taxon>Undibacterium</taxon>
    </lineage>
</organism>
<gene>
    <name evidence="2" type="ORF">GCM10011396_28020</name>
</gene>
<dbReference type="SUPFAM" id="SSF81301">
    <property type="entry name" value="Nucleotidyltransferase"/>
    <property type="match status" value="1"/>
</dbReference>
<protein>
    <recommendedName>
        <fullName evidence="4">Nucleotidyl transferase AbiEii toxin, Type IV TA system</fullName>
    </recommendedName>
</protein>
<feature type="transmembrane region" description="Helical" evidence="1">
    <location>
        <begin position="24"/>
        <end position="47"/>
    </location>
</feature>
<keyword evidence="1" id="KW-0472">Membrane</keyword>
<evidence type="ECO:0008006" key="4">
    <source>
        <dbReference type="Google" id="ProtNLM"/>
    </source>
</evidence>
<dbReference type="AlphaFoldDB" id="A0A916UMS6"/>
<keyword evidence="1" id="KW-0812">Transmembrane</keyword>
<evidence type="ECO:0000256" key="1">
    <source>
        <dbReference type="SAM" id="Phobius"/>
    </source>
</evidence>
<name>A0A916UMS6_9BURK</name>
<evidence type="ECO:0000313" key="2">
    <source>
        <dbReference type="EMBL" id="GGC79206.1"/>
    </source>
</evidence>